<dbReference type="Pfam" id="PF15580">
    <property type="entry name" value="Imm53"/>
    <property type="match status" value="1"/>
</dbReference>
<proteinExistence type="predicted"/>
<evidence type="ECO:0000313" key="1">
    <source>
        <dbReference type="EMBL" id="SCG38379.1"/>
    </source>
</evidence>
<gene>
    <name evidence="1" type="ORF">GA0070614_0511</name>
</gene>
<reference evidence="2" key="1">
    <citation type="submission" date="2016-06" db="EMBL/GenBank/DDBJ databases">
        <authorList>
            <person name="Varghese N."/>
            <person name="Submissions Spin"/>
        </authorList>
    </citation>
    <scope>NUCLEOTIDE SEQUENCE [LARGE SCALE GENOMIC DNA]</scope>
    <source>
        <strain evidence="2">DSM 45161</strain>
    </source>
</reference>
<dbReference type="InterPro" id="IPR028228">
    <property type="entry name" value="Imm53"/>
</dbReference>
<name>A0A1C5GX46_9ACTN</name>
<accession>A0A1C5GX46</accession>
<keyword evidence="2" id="KW-1185">Reference proteome</keyword>
<organism evidence="1 2">
    <name type="scientific">Micromonospora coxensis</name>
    <dbReference type="NCBI Taxonomy" id="356852"/>
    <lineage>
        <taxon>Bacteria</taxon>
        <taxon>Bacillati</taxon>
        <taxon>Actinomycetota</taxon>
        <taxon>Actinomycetes</taxon>
        <taxon>Micromonosporales</taxon>
        <taxon>Micromonosporaceae</taxon>
        <taxon>Micromonospora</taxon>
    </lineage>
</organism>
<dbReference type="EMBL" id="LT607753">
    <property type="protein sequence ID" value="SCG38379.1"/>
    <property type="molecule type" value="Genomic_DNA"/>
</dbReference>
<dbReference type="Proteomes" id="UP000198215">
    <property type="component" value="Chromosome I"/>
</dbReference>
<protein>
    <submittedName>
        <fullName evidence="1">Immunity protein 53</fullName>
    </submittedName>
</protein>
<evidence type="ECO:0000313" key="2">
    <source>
        <dbReference type="Proteomes" id="UP000198215"/>
    </source>
</evidence>
<sequence length="115" mass="13592">MHDHDELAPGVWTWLQAWYTTQCDGEWEHEYGIQIETVDNPGWSVRIDLGDTALSGMPYERQELHRSEHEWVMTWVEKDQFRAACGPVNLGEALHQFRRWAETTTREPGHRLDQM</sequence>
<dbReference type="AlphaFoldDB" id="A0A1C5GX46"/>